<evidence type="ECO:0000313" key="5">
    <source>
        <dbReference type="Proteomes" id="UP000663836"/>
    </source>
</evidence>
<keyword evidence="2" id="KW-0067">ATP-binding</keyword>
<feature type="domain" description="AAA+ ATPase" evidence="3">
    <location>
        <begin position="70"/>
        <end position="239"/>
    </location>
</feature>
<dbReference type="AlphaFoldDB" id="A0A820FK63"/>
<dbReference type="Proteomes" id="UP000663836">
    <property type="component" value="Unassembled WGS sequence"/>
</dbReference>
<gene>
    <name evidence="4" type="ORF">JBS370_LOCUS39192</name>
</gene>
<evidence type="ECO:0000256" key="2">
    <source>
        <dbReference type="ARBA" id="ARBA00022840"/>
    </source>
</evidence>
<proteinExistence type="predicted"/>
<name>A0A820FK63_9BILA</name>
<organism evidence="4 5">
    <name type="scientific">Rotaria sordida</name>
    <dbReference type="NCBI Taxonomy" id="392033"/>
    <lineage>
        <taxon>Eukaryota</taxon>
        <taxon>Metazoa</taxon>
        <taxon>Spiralia</taxon>
        <taxon>Gnathifera</taxon>
        <taxon>Rotifera</taxon>
        <taxon>Eurotatoria</taxon>
        <taxon>Bdelloidea</taxon>
        <taxon>Philodinida</taxon>
        <taxon>Philodinidae</taxon>
        <taxon>Rotaria</taxon>
    </lineage>
</organism>
<dbReference type="InterPro" id="IPR011704">
    <property type="entry name" value="ATPase_dyneun-rel_AAA"/>
</dbReference>
<dbReference type="PANTHER" id="PTHR48103">
    <property type="entry name" value="MIDASIN-RELATED"/>
    <property type="match status" value="1"/>
</dbReference>
<feature type="non-terminal residue" evidence="4">
    <location>
        <position position="313"/>
    </location>
</feature>
<evidence type="ECO:0000259" key="3">
    <source>
        <dbReference type="SMART" id="SM00382"/>
    </source>
</evidence>
<accession>A0A820FK63</accession>
<protein>
    <recommendedName>
        <fullName evidence="3">AAA+ ATPase domain-containing protein</fullName>
    </recommendedName>
</protein>
<dbReference type="InterPro" id="IPR027417">
    <property type="entry name" value="P-loop_NTPase"/>
</dbReference>
<dbReference type="InterPro" id="IPR003593">
    <property type="entry name" value="AAA+_ATPase"/>
</dbReference>
<evidence type="ECO:0000256" key="1">
    <source>
        <dbReference type="ARBA" id="ARBA00022741"/>
    </source>
</evidence>
<reference evidence="4" key="1">
    <citation type="submission" date="2021-02" db="EMBL/GenBank/DDBJ databases">
        <authorList>
            <person name="Nowell W R."/>
        </authorList>
    </citation>
    <scope>NUCLEOTIDE SEQUENCE</scope>
</reference>
<dbReference type="SUPFAM" id="SSF52540">
    <property type="entry name" value="P-loop containing nucleoside triphosphate hydrolases"/>
    <property type="match status" value="1"/>
</dbReference>
<dbReference type="Gene3D" id="3.40.50.300">
    <property type="entry name" value="P-loop containing nucleotide triphosphate hydrolases"/>
    <property type="match status" value="1"/>
</dbReference>
<evidence type="ECO:0000313" key="4">
    <source>
        <dbReference type="EMBL" id="CAF4264296.1"/>
    </source>
</evidence>
<dbReference type="EMBL" id="CAJOBD010025571">
    <property type="protein sequence ID" value="CAF4264296.1"/>
    <property type="molecule type" value="Genomic_DNA"/>
</dbReference>
<keyword evidence="1" id="KW-0547">Nucleotide-binding</keyword>
<dbReference type="GO" id="GO:0000027">
    <property type="term" value="P:ribosomal large subunit assembly"/>
    <property type="evidence" value="ECO:0007669"/>
    <property type="project" value="TreeGrafter"/>
</dbReference>
<dbReference type="GO" id="GO:0016887">
    <property type="term" value="F:ATP hydrolysis activity"/>
    <property type="evidence" value="ECO:0007669"/>
    <property type="project" value="InterPro"/>
</dbReference>
<dbReference type="Pfam" id="PF07728">
    <property type="entry name" value="AAA_5"/>
    <property type="match status" value="1"/>
</dbReference>
<dbReference type="GO" id="GO:0030687">
    <property type="term" value="C:preribosome, large subunit precursor"/>
    <property type="evidence" value="ECO:0007669"/>
    <property type="project" value="TreeGrafter"/>
</dbReference>
<dbReference type="PANTHER" id="PTHR48103:SF2">
    <property type="entry name" value="MIDASIN"/>
    <property type="match status" value="1"/>
</dbReference>
<dbReference type="GO" id="GO:0000055">
    <property type="term" value="P:ribosomal large subunit export from nucleus"/>
    <property type="evidence" value="ECO:0007669"/>
    <property type="project" value="TreeGrafter"/>
</dbReference>
<sequence length="313" mass="35627">LDLITSNQISTKLPFEIGYDYISLNYTGVRYKFESNDKKFDIEQLKKKFTCVPTPTLLNQIARIFAASSSKTPLLLEGPPGIGKTQVVTQVCQLLNKECERINLASNTSLYQLIGCIIPRFINGIRTFQWQEGRVLSAIKTQKWILFDELNLAAPEVLEGLTPLFYRGVTEFLVPNTGEKVPLKNILLFATMNPSTIGGGRSKLPRSISNLFTIVQLDDYSEEELRIILNKIFNQELNEDKTITMSQIELLFDMHTSLKLLVREGSLGRTGGPYELNLRDLTKFRDIFRGSIKSQLFHYQYINTTDAEDKDII</sequence>
<dbReference type="GO" id="GO:0005634">
    <property type="term" value="C:nucleus"/>
    <property type="evidence" value="ECO:0007669"/>
    <property type="project" value="TreeGrafter"/>
</dbReference>
<feature type="non-terminal residue" evidence="4">
    <location>
        <position position="1"/>
    </location>
</feature>
<comment type="caution">
    <text evidence="4">The sequence shown here is derived from an EMBL/GenBank/DDBJ whole genome shotgun (WGS) entry which is preliminary data.</text>
</comment>
<dbReference type="SMART" id="SM00382">
    <property type="entry name" value="AAA"/>
    <property type="match status" value="1"/>
</dbReference>
<dbReference type="GO" id="GO:0005524">
    <property type="term" value="F:ATP binding"/>
    <property type="evidence" value="ECO:0007669"/>
    <property type="project" value="UniProtKB-KW"/>
</dbReference>